<feature type="region of interest" description="Disordered" evidence="1">
    <location>
        <begin position="160"/>
        <end position="184"/>
    </location>
</feature>
<feature type="compositionally biased region" description="Polar residues" evidence="1">
    <location>
        <begin position="213"/>
        <end position="223"/>
    </location>
</feature>
<evidence type="ECO:0000313" key="3">
    <source>
        <dbReference type="Proteomes" id="UP000289738"/>
    </source>
</evidence>
<gene>
    <name evidence="2" type="ORF">Ahy_A03g012969</name>
</gene>
<evidence type="ECO:0000313" key="2">
    <source>
        <dbReference type="EMBL" id="RYR66855.1"/>
    </source>
</evidence>
<reference evidence="2 3" key="1">
    <citation type="submission" date="2019-01" db="EMBL/GenBank/DDBJ databases">
        <title>Sequencing of cultivated peanut Arachis hypogaea provides insights into genome evolution and oil improvement.</title>
        <authorList>
            <person name="Chen X."/>
        </authorList>
    </citation>
    <scope>NUCLEOTIDE SEQUENCE [LARGE SCALE GENOMIC DNA]</scope>
    <source>
        <strain evidence="3">cv. Fuhuasheng</strain>
        <tissue evidence="2">Leaves</tissue>
    </source>
</reference>
<comment type="caution">
    <text evidence="2">The sequence shown here is derived from an EMBL/GenBank/DDBJ whole genome shotgun (WGS) entry which is preliminary data.</text>
</comment>
<accession>A0A445DUI5</accession>
<keyword evidence="3" id="KW-1185">Reference proteome</keyword>
<dbReference type="Proteomes" id="UP000289738">
    <property type="component" value="Chromosome A03"/>
</dbReference>
<feature type="compositionally biased region" description="Basic and acidic residues" evidence="1">
    <location>
        <begin position="233"/>
        <end position="247"/>
    </location>
</feature>
<feature type="region of interest" description="Disordered" evidence="1">
    <location>
        <begin position="207"/>
        <end position="247"/>
    </location>
</feature>
<evidence type="ECO:0000256" key="1">
    <source>
        <dbReference type="SAM" id="MobiDB-lite"/>
    </source>
</evidence>
<sequence length="247" mass="27394">MFFYACPVRSEIETQELEEILRESRKKKNNEKSAALGNCFLFAKEKEVDLRSTEAHYVSSETIPDVNLGSDDPLSQRHTDQSSVNKPAESMFSLVEELASEPAEENMMVVREKTQSEVCLLLSQTITVPEVEQTPLTENELTPLLEIEGTTKRKEIVLGVTPEPPQKPEESTPALPPTPSKINSAPEDAAALMMMVRTASYVHKIDPMPSFSLGLTDSSQEEVATQEGAATQDEERAKTPETLKLLE</sequence>
<name>A0A445DUI5_ARAHY</name>
<feature type="region of interest" description="Disordered" evidence="1">
    <location>
        <begin position="62"/>
        <end position="88"/>
    </location>
</feature>
<dbReference type="EMBL" id="SDMP01000003">
    <property type="protein sequence ID" value="RYR66855.1"/>
    <property type="molecule type" value="Genomic_DNA"/>
</dbReference>
<protein>
    <submittedName>
        <fullName evidence="2">Uncharacterized protein</fullName>
    </submittedName>
</protein>
<dbReference type="AlphaFoldDB" id="A0A445DUI5"/>
<proteinExistence type="predicted"/>
<organism evidence="2 3">
    <name type="scientific">Arachis hypogaea</name>
    <name type="common">Peanut</name>
    <dbReference type="NCBI Taxonomy" id="3818"/>
    <lineage>
        <taxon>Eukaryota</taxon>
        <taxon>Viridiplantae</taxon>
        <taxon>Streptophyta</taxon>
        <taxon>Embryophyta</taxon>
        <taxon>Tracheophyta</taxon>
        <taxon>Spermatophyta</taxon>
        <taxon>Magnoliopsida</taxon>
        <taxon>eudicotyledons</taxon>
        <taxon>Gunneridae</taxon>
        <taxon>Pentapetalae</taxon>
        <taxon>rosids</taxon>
        <taxon>fabids</taxon>
        <taxon>Fabales</taxon>
        <taxon>Fabaceae</taxon>
        <taxon>Papilionoideae</taxon>
        <taxon>50 kb inversion clade</taxon>
        <taxon>dalbergioids sensu lato</taxon>
        <taxon>Dalbergieae</taxon>
        <taxon>Pterocarpus clade</taxon>
        <taxon>Arachis</taxon>
    </lineage>
</organism>